<feature type="transmembrane region" description="Helical" evidence="5">
    <location>
        <begin position="196"/>
        <end position="217"/>
    </location>
</feature>
<dbReference type="Proteomes" id="UP000070572">
    <property type="component" value="Unassembled WGS sequence"/>
</dbReference>
<keyword evidence="4" id="KW-0572">Peptidoglycan-anchor</keyword>
<dbReference type="Pfam" id="PF00746">
    <property type="entry name" value="Gram_pos_anchor"/>
    <property type="match status" value="1"/>
</dbReference>
<evidence type="ECO:0000259" key="8">
    <source>
        <dbReference type="Pfam" id="PF16555"/>
    </source>
</evidence>
<accession>A0AB34X050</accession>
<keyword evidence="5" id="KW-0812">Transmembrane</keyword>
<evidence type="ECO:0000313" key="10">
    <source>
        <dbReference type="Proteomes" id="UP000070572"/>
    </source>
</evidence>
<keyword evidence="1" id="KW-0134">Cell wall</keyword>
<dbReference type="GO" id="GO:0005975">
    <property type="term" value="P:carbohydrate metabolic process"/>
    <property type="evidence" value="ECO:0007669"/>
    <property type="project" value="UniProtKB-ARBA"/>
</dbReference>
<evidence type="ECO:0000256" key="3">
    <source>
        <dbReference type="ARBA" id="ARBA00022729"/>
    </source>
</evidence>
<gene>
    <name evidence="9" type="ORF">HMPREF1862_00931</name>
</gene>
<proteinExistence type="predicted"/>
<keyword evidence="5" id="KW-0472">Membrane</keyword>
<feature type="domain" description="Gram-positive cocci surface proteins LPxTG" evidence="7">
    <location>
        <begin position="185"/>
        <end position="223"/>
    </location>
</feature>
<keyword evidence="2" id="KW-0964">Secreted</keyword>
<keyword evidence="5" id="KW-1133">Transmembrane helix</keyword>
<protein>
    <submittedName>
        <fullName evidence="9">LPXTG-motif protein cell wall anchor domain protein</fullName>
    </submittedName>
</protein>
<feature type="chain" id="PRO_5044336734" evidence="6">
    <location>
        <begin position="17"/>
        <end position="231"/>
    </location>
</feature>
<dbReference type="EMBL" id="LSDN01000013">
    <property type="protein sequence ID" value="KXB81206.1"/>
    <property type="molecule type" value="Genomic_DNA"/>
</dbReference>
<feature type="domain" description="Gram-positive pilin subunit D1 N-terminal" evidence="8">
    <location>
        <begin position="86"/>
        <end position="171"/>
    </location>
</feature>
<dbReference type="InterPro" id="IPR032364">
    <property type="entry name" value="GramPos_pilinD1_N"/>
</dbReference>
<evidence type="ECO:0000313" key="9">
    <source>
        <dbReference type="EMBL" id="KXB81206.1"/>
    </source>
</evidence>
<evidence type="ECO:0000256" key="4">
    <source>
        <dbReference type="ARBA" id="ARBA00023088"/>
    </source>
</evidence>
<dbReference type="Pfam" id="PF16555">
    <property type="entry name" value="GramPos_pilinD1"/>
    <property type="match status" value="1"/>
</dbReference>
<evidence type="ECO:0000256" key="1">
    <source>
        <dbReference type="ARBA" id="ARBA00022512"/>
    </source>
</evidence>
<keyword evidence="3 6" id="KW-0732">Signal</keyword>
<dbReference type="Gene3D" id="2.60.40.10">
    <property type="entry name" value="Immunoglobulins"/>
    <property type="match status" value="1"/>
</dbReference>
<evidence type="ECO:0000256" key="2">
    <source>
        <dbReference type="ARBA" id="ARBA00022525"/>
    </source>
</evidence>
<dbReference type="InterPro" id="IPR019931">
    <property type="entry name" value="LPXTG_anchor"/>
</dbReference>
<organism evidence="9 10">
    <name type="scientific">Varibaculum cambriense</name>
    <dbReference type="NCBI Taxonomy" id="184870"/>
    <lineage>
        <taxon>Bacteria</taxon>
        <taxon>Bacillati</taxon>
        <taxon>Actinomycetota</taxon>
        <taxon>Actinomycetes</taxon>
        <taxon>Actinomycetales</taxon>
        <taxon>Actinomycetaceae</taxon>
        <taxon>Varibaculum</taxon>
    </lineage>
</organism>
<evidence type="ECO:0000259" key="7">
    <source>
        <dbReference type="Pfam" id="PF00746"/>
    </source>
</evidence>
<dbReference type="AlphaFoldDB" id="A0AB34X050"/>
<evidence type="ECO:0000256" key="5">
    <source>
        <dbReference type="SAM" id="Phobius"/>
    </source>
</evidence>
<comment type="caution">
    <text evidence="9">The sequence shown here is derived from an EMBL/GenBank/DDBJ whole genome shotgun (WGS) entry which is preliminary data.</text>
</comment>
<sequence>MLAALMIALVPTSATASPQSDQPAVVGDITGLDPTSFNPTRLGQLHITKTASNPYDDPKPGALPNGPAGGQVIQINRVKGVDLPTADWTQLQKMTVKQAEAKGLEPAMTMTTDDAGNVTFTNLPVGLYLVSDQKPADTTHKYGRIKPFLITMPSGNPDLHVWTFNISVAPKMMAEQTPAPSTPPPANPHMPKTGVYVVPFLIAAGVLFSTGIVVAAARRRRQDEETPAAVK</sequence>
<feature type="signal peptide" evidence="6">
    <location>
        <begin position="1"/>
        <end position="16"/>
    </location>
</feature>
<name>A0AB34X050_9ACTO</name>
<dbReference type="InterPro" id="IPR013783">
    <property type="entry name" value="Ig-like_fold"/>
</dbReference>
<evidence type="ECO:0000256" key="6">
    <source>
        <dbReference type="SAM" id="SignalP"/>
    </source>
</evidence>
<reference evidence="9 10" key="1">
    <citation type="submission" date="2016-01" db="EMBL/GenBank/DDBJ databases">
        <authorList>
            <person name="Mitreva M."/>
            <person name="Pepin K.H."/>
            <person name="Mihindukulasuriya K.A."/>
            <person name="Fulton R."/>
            <person name="Fronick C."/>
            <person name="O'Laughlin M."/>
            <person name="Miner T."/>
            <person name="Herter B."/>
            <person name="Rosa B.A."/>
            <person name="Cordes M."/>
            <person name="Tomlinson C."/>
            <person name="Wollam A."/>
            <person name="Palsikar V.B."/>
            <person name="Mardis E.R."/>
            <person name="Wilson R.K."/>
        </authorList>
    </citation>
    <scope>NUCLEOTIDE SEQUENCE [LARGE SCALE GENOMIC DNA]</scope>
    <source>
        <strain evidence="9 10">DNF00696</strain>
    </source>
</reference>
<dbReference type="RefSeq" id="WP_022864280.1">
    <property type="nucleotide sequence ID" value="NZ_JAHAIW010000002.1"/>
</dbReference>